<protein>
    <submittedName>
        <fullName evidence="2">Tetratricopeptide repeat protein</fullName>
    </submittedName>
</protein>
<proteinExistence type="predicted"/>
<reference evidence="2 3" key="1">
    <citation type="submission" date="2021-03" db="EMBL/GenBank/DDBJ databases">
        <title>Genomic and phenotypic characterization of Chloracidobacterium isolates provides evidence for multiple species.</title>
        <authorList>
            <person name="Saini M.K."/>
            <person name="Costas A.M.G."/>
            <person name="Tank M."/>
            <person name="Bryant D.A."/>
        </authorList>
    </citation>
    <scope>NUCLEOTIDE SEQUENCE [LARGE SCALE GENOMIC DNA]</scope>
    <source>
        <strain evidence="2 3">BV2-C</strain>
    </source>
</reference>
<evidence type="ECO:0000256" key="1">
    <source>
        <dbReference type="PROSITE-ProRule" id="PRU00339"/>
    </source>
</evidence>
<feature type="repeat" description="TPR" evidence="1">
    <location>
        <begin position="186"/>
        <end position="219"/>
    </location>
</feature>
<dbReference type="Proteomes" id="UP000676506">
    <property type="component" value="Chromosome 1"/>
</dbReference>
<dbReference type="PROSITE" id="PS50005">
    <property type="entry name" value="TPR"/>
    <property type="match status" value="2"/>
</dbReference>
<gene>
    <name evidence="2" type="ORF">J8C06_08435</name>
</gene>
<dbReference type="PANTHER" id="PTHR12558:SF13">
    <property type="entry name" value="CELL DIVISION CYCLE PROTEIN 27 HOMOLOG"/>
    <property type="match status" value="1"/>
</dbReference>
<keyword evidence="1" id="KW-0802">TPR repeat</keyword>
<dbReference type="InterPro" id="IPR019734">
    <property type="entry name" value="TPR_rpt"/>
</dbReference>
<dbReference type="SMART" id="SM00028">
    <property type="entry name" value="TPR"/>
    <property type="match status" value="7"/>
</dbReference>
<dbReference type="PANTHER" id="PTHR12558">
    <property type="entry name" value="CELL DIVISION CYCLE 16,23,27"/>
    <property type="match status" value="1"/>
</dbReference>
<dbReference type="RefSeq" id="WP_211428271.1">
    <property type="nucleotide sequence ID" value="NZ_CP072648.1"/>
</dbReference>
<accession>A0ABX8B5Y0</accession>
<dbReference type="InterPro" id="IPR011990">
    <property type="entry name" value="TPR-like_helical_dom_sf"/>
</dbReference>
<evidence type="ECO:0000313" key="3">
    <source>
        <dbReference type="Proteomes" id="UP000676506"/>
    </source>
</evidence>
<sequence length="427" mass="46764">MTTNVTSRLQTTGYRWKAGRWAALLFVAWFAVGGGDCPATAQAPDVRPTDVVRLFEAGQDAHQAGQLDEALRLYDAALALDDTLAPIHFQRGMALLALKRTTEAVAAFEHCLTHQPDFLRGWLHLGAAALAVGANQRAEQAYARALELSPENREARLQLAQLALARQEADRTLALLDPLGLDAKTPDVDVLRGQAYRLGGQIEPAIEAFSRVLSRLPDHPVARRGRGDAYAAQGRAEAALDDWQRAYTVNATPELAADIISALHQLGRQDAVRAFIRSARTQFPNDERLATIEAELTSDAALDAAAALLRAGRFAEAAVAYAPLVAQSPEATPPRAGLATALFKLERFAEAAQHFETLRRLQPEVAATYFFLGVCYDKIRDYRMALAAYEAFLARADGTQNRLEIEKVQLRLPSLKRQAEQSKPRKP</sequence>
<feature type="repeat" description="TPR" evidence="1">
    <location>
        <begin position="119"/>
        <end position="152"/>
    </location>
</feature>
<dbReference type="Pfam" id="PF13432">
    <property type="entry name" value="TPR_16"/>
    <property type="match status" value="2"/>
</dbReference>
<organism evidence="2 3">
    <name type="scientific">Chloracidobacterium validum</name>
    <dbReference type="NCBI Taxonomy" id="2821543"/>
    <lineage>
        <taxon>Bacteria</taxon>
        <taxon>Pseudomonadati</taxon>
        <taxon>Acidobacteriota</taxon>
        <taxon>Terriglobia</taxon>
        <taxon>Terriglobales</taxon>
        <taxon>Acidobacteriaceae</taxon>
        <taxon>Chloracidobacterium</taxon>
    </lineage>
</organism>
<keyword evidence="3" id="KW-1185">Reference proteome</keyword>
<name>A0ABX8B5Y0_9BACT</name>
<evidence type="ECO:0000313" key="2">
    <source>
        <dbReference type="EMBL" id="QUW02381.1"/>
    </source>
</evidence>
<dbReference type="SUPFAM" id="SSF48452">
    <property type="entry name" value="TPR-like"/>
    <property type="match status" value="1"/>
</dbReference>
<dbReference type="Pfam" id="PF14559">
    <property type="entry name" value="TPR_19"/>
    <property type="match status" value="2"/>
</dbReference>
<dbReference type="Gene3D" id="1.25.40.10">
    <property type="entry name" value="Tetratricopeptide repeat domain"/>
    <property type="match status" value="3"/>
</dbReference>
<dbReference type="EMBL" id="CP072648">
    <property type="protein sequence ID" value="QUW02381.1"/>
    <property type="molecule type" value="Genomic_DNA"/>
</dbReference>